<evidence type="ECO:0000313" key="1">
    <source>
        <dbReference type="EMBL" id="PLW37190.1"/>
    </source>
</evidence>
<proteinExistence type="predicted"/>
<dbReference type="AlphaFoldDB" id="A0A2N5UHG3"/>
<dbReference type="Proteomes" id="UP000235388">
    <property type="component" value="Unassembled WGS sequence"/>
</dbReference>
<sequence length="104" mass="11244">MVVCKMVERFQQGGKLTIFTSNTPASCGRVTDADFRQLMLVYVEPQGKTAKRTCHVASARAAAEAAAGLDLINASQTLVVVMIDAEVFVHPPPNLSNWHLATVM</sequence>
<accession>A0A2N5UHG3</accession>
<reference evidence="1 2" key="1">
    <citation type="submission" date="2017-11" db="EMBL/GenBank/DDBJ databases">
        <title>De novo assembly and phasing of dikaryotic genomes from two isolates of Puccinia coronata f. sp. avenae, the causal agent of oat crown rust.</title>
        <authorList>
            <person name="Miller M.E."/>
            <person name="Zhang Y."/>
            <person name="Omidvar V."/>
            <person name="Sperschneider J."/>
            <person name="Schwessinger B."/>
            <person name="Raley C."/>
            <person name="Palmer J.M."/>
            <person name="Garnica D."/>
            <person name="Upadhyaya N."/>
            <person name="Rathjen J."/>
            <person name="Taylor J.M."/>
            <person name="Park R.F."/>
            <person name="Dodds P.N."/>
            <person name="Hirsch C.D."/>
            <person name="Kianian S.F."/>
            <person name="Figueroa M."/>
        </authorList>
    </citation>
    <scope>NUCLEOTIDE SEQUENCE [LARGE SCALE GENOMIC DNA]</scope>
    <source>
        <strain evidence="1">12NC29</strain>
    </source>
</reference>
<comment type="caution">
    <text evidence="1">The sequence shown here is derived from an EMBL/GenBank/DDBJ whole genome shotgun (WGS) entry which is preliminary data.</text>
</comment>
<keyword evidence="2" id="KW-1185">Reference proteome</keyword>
<organism evidence="1 2">
    <name type="scientific">Puccinia coronata f. sp. avenae</name>
    <dbReference type="NCBI Taxonomy" id="200324"/>
    <lineage>
        <taxon>Eukaryota</taxon>
        <taxon>Fungi</taxon>
        <taxon>Dikarya</taxon>
        <taxon>Basidiomycota</taxon>
        <taxon>Pucciniomycotina</taxon>
        <taxon>Pucciniomycetes</taxon>
        <taxon>Pucciniales</taxon>
        <taxon>Pucciniaceae</taxon>
        <taxon>Puccinia</taxon>
    </lineage>
</organism>
<evidence type="ECO:0000313" key="2">
    <source>
        <dbReference type="Proteomes" id="UP000235388"/>
    </source>
</evidence>
<name>A0A2N5UHG3_9BASI</name>
<dbReference type="EMBL" id="PGCJ01000226">
    <property type="protein sequence ID" value="PLW37190.1"/>
    <property type="molecule type" value="Genomic_DNA"/>
</dbReference>
<gene>
    <name evidence="1" type="ORF">PCANC_24078</name>
</gene>
<protein>
    <submittedName>
        <fullName evidence="1">Uncharacterized protein</fullName>
    </submittedName>
</protein>